<accession>Q6IL16</accession>
<dbReference type="EMBL" id="BK002200">
    <property type="protein sequence ID" value="DAA03044.1"/>
    <property type="molecule type" value="Genomic_DNA"/>
</dbReference>
<sequence length="62" mass="7023">MQTEKCGKVKLPRCCQDMGSRSLPRRNWLGARRQRSDFASPKRAPVIPPAHLPTCAKVSQLY</sequence>
<protein>
    <submittedName>
        <fullName evidence="2">HDC10774</fullName>
    </submittedName>
</protein>
<gene>
    <name evidence="2" type="ORF">HDC10774</name>
</gene>
<evidence type="ECO:0000256" key="1">
    <source>
        <dbReference type="SAM" id="MobiDB-lite"/>
    </source>
</evidence>
<name>Q6IL16_DROME</name>
<organism evidence="2">
    <name type="scientific">Drosophila melanogaster</name>
    <name type="common">Fruit fly</name>
    <dbReference type="NCBI Taxonomy" id="7227"/>
    <lineage>
        <taxon>Eukaryota</taxon>
        <taxon>Metazoa</taxon>
        <taxon>Ecdysozoa</taxon>
        <taxon>Arthropoda</taxon>
        <taxon>Hexapoda</taxon>
        <taxon>Insecta</taxon>
        <taxon>Pterygota</taxon>
        <taxon>Neoptera</taxon>
        <taxon>Endopterygota</taxon>
        <taxon>Diptera</taxon>
        <taxon>Brachycera</taxon>
        <taxon>Muscomorpha</taxon>
        <taxon>Ephydroidea</taxon>
        <taxon>Drosophilidae</taxon>
        <taxon>Drosophila</taxon>
        <taxon>Sophophora</taxon>
    </lineage>
</organism>
<feature type="region of interest" description="Disordered" evidence="1">
    <location>
        <begin position="25"/>
        <end position="45"/>
    </location>
</feature>
<evidence type="ECO:0000313" key="2">
    <source>
        <dbReference type="EMBL" id="DAA03044.1"/>
    </source>
</evidence>
<reference evidence="2" key="1">
    <citation type="journal article" date="2003" name="Genome Biol.">
        <title>An integrated gene annotation and transcriptional profiling approach towards the full gene content of the Drosophila genome.</title>
        <authorList>
            <person name="Hild M."/>
            <person name="Beckmann B."/>
            <person name="Haas S.A."/>
            <person name="Koch B."/>
            <person name="Solovyev V."/>
            <person name="Busold C."/>
            <person name="Fellenberg K."/>
            <person name="Boutros M."/>
            <person name="Vingron M."/>
            <person name="Sauer F."/>
            <person name="Hoheisel J.D."/>
            <person name="Paro R."/>
        </authorList>
    </citation>
    <scope>NUCLEOTIDE SEQUENCE</scope>
</reference>
<dbReference type="AlphaFoldDB" id="Q6IL16"/>
<proteinExistence type="predicted"/>